<evidence type="ECO:0000313" key="11">
    <source>
        <dbReference type="Proteomes" id="UP001302429"/>
    </source>
</evidence>
<feature type="domain" description="Peptidase S8/S53" evidence="9">
    <location>
        <begin position="104"/>
        <end position="383"/>
    </location>
</feature>
<dbReference type="PANTHER" id="PTHR43806:SF11">
    <property type="entry name" value="CEREVISIN-RELATED"/>
    <property type="match status" value="1"/>
</dbReference>
<keyword evidence="11" id="KW-1185">Reference proteome</keyword>
<dbReference type="PROSITE" id="PS00138">
    <property type="entry name" value="SUBTILASE_SER"/>
    <property type="match status" value="1"/>
</dbReference>
<dbReference type="PROSITE" id="PS51892">
    <property type="entry name" value="SUBTILASE"/>
    <property type="match status" value="1"/>
</dbReference>
<gene>
    <name evidence="10" type="ORF">RB602_01765</name>
</gene>
<dbReference type="InterPro" id="IPR050131">
    <property type="entry name" value="Peptidase_S8_subtilisin-like"/>
</dbReference>
<dbReference type="PANTHER" id="PTHR43806">
    <property type="entry name" value="PEPTIDASE S8"/>
    <property type="match status" value="1"/>
</dbReference>
<keyword evidence="3" id="KW-0732">Signal</keyword>
<evidence type="ECO:0000256" key="4">
    <source>
        <dbReference type="ARBA" id="ARBA00022801"/>
    </source>
</evidence>
<evidence type="ECO:0000256" key="1">
    <source>
        <dbReference type="ARBA" id="ARBA00011073"/>
    </source>
</evidence>
<dbReference type="InterPro" id="IPR023828">
    <property type="entry name" value="Peptidase_S8_Ser-AS"/>
</dbReference>
<dbReference type="CDD" id="cd04848">
    <property type="entry name" value="Peptidases_S8_Autotransporter_serine_protease_like"/>
    <property type="match status" value="1"/>
</dbReference>
<protein>
    <submittedName>
        <fullName evidence="10">S8 family peptidase</fullName>
        <ecNumber evidence="10">3.4.-.-</ecNumber>
    </submittedName>
</protein>
<feature type="active site" description="Charge relay system" evidence="6">
    <location>
        <position position="335"/>
    </location>
</feature>
<dbReference type="AlphaFoldDB" id="A0AA97I0X8"/>
<dbReference type="KEGG" id="acoa:RB602_01765"/>
<dbReference type="InterPro" id="IPR034061">
    <property type="entry name" value="Peptidases_S8_Autotransporter"/>
</dbReference>
<feature type="compositionally biased region" description="Pro residues" evidence="8">
    <location>
        <begin position="48"/>
        <end position="60"/>
    </location>
</feature>
<reference evidence="10 11" key="1">
    <citation type="submission" date="2023-10" db="EMBL/GenBank/DDBJ databases">
        <title>Complete genome sequence of a Sphingomonadaceae bacterium.</title>
        <authorList>
            <person name="Yan C."/>
        </authorList>
    </citation>
    <scope>NUCLEOTIDE SEQUENCE [LARGE SCALE GENOMIC DNA]</scope>
    <source>
        <strain evidence="10 11">SCSIO 66989</strain>
    </source>
</reference>
<accession>A0AA97I0X8</accession>
<dbReference type="SUPFAM" id="SSF52743">
    <property type="entry name" value="Subtilisin-like"/>
    <property type="match status" value="1"/>
</dbReference>
<dbReference type="EMBL" id="CP136594">
    <property type="protein sequence ID" value="WOE75467.1"/>
    <property type="molecule type" value="Genomic_DNA"/>
</dbReference>
<dbReference type="RefSeq" id="WP_317082401.1">
    <property type="nucleotide sequence ID" value="NZ_CP136594.1"/>
</dbReference>
<evidence type="ECO:0000256" key="6">
    <source>
        <dbReference type="PROSITE-ProRule" id="PRU01240"/>
    </source>
</evidence>
<evidence type="ECO:0000313" key="10">
    <source>
        <dbReference type="EMBL" id="WOE75467.1"/>
    </source>
</evidence>
<dbReference type="PROSITE" id="PS00136">
    <property type="entry name" value="SUBTILASE_ASP"/>
    <property type="match status" value="1"/>
</dbReference>
<feature type="compositionally biased region" description="Low complexity" evidence="8">
    <location>
        <begin position="61"/>
        <end position="71"/>
    </location>
</feature>
<evidence type="ECO:0000256" key="7">
    <source>
        <dbReference type="RuleBase" id="RU003355"/>
    </source>
</evidence>
<dbReference type="InterPro" id="IPR000209">
    <property type="entry name" value="Peptidase_S8/S53_dom"/>
</dbReference>
<evidence type="ECO:0000256" key="2">
    <source>
        <dbReference type="ARBA" id="ARBA00022670"/>
    </source>
</evidence>
<dbReference type="Gene3D" id="3.40.50.200">
    <property type="entry name" value="Peptidase S8/S53 domain"/>
    <property type="match status" value="1"/>
</dbReference>
<keyword evidence="4 6" id="KW-0378">Hydrolase</keyword>
<dbReference type="InterPro" id="IPR036852">
    <property type="entry name" value="Peptidase_S8/S53_dom_sf"/>
</dbReference>
<evidence type="ECO:0000256" key="8">
    <source>
        <dbReference type="SAM" id="MobiDB-lite"/>
    </source>
</evidence>
<comment type="similarity">
    <text evidence="1 6 7">Belongs to the peptidase S8 family.</text>
</comment>
<dbReference type="Pfam" id="PF00082">
    <property type="entry name" value="Peptidase_S8"/>
    <property type="match status" value="1"/>
</dbReference>
<dbReference type="GO" id="GO:0006508">
    <property type="term" value="P:proteolysis"/>
    <property type="evidence" value="ECO:0007669"/>
    <property type="project" value="UniProtKB-KW"/>
</dbReference>
<evidence type="ECO:0000256" key="3">
    <source>
        <dbReference type="ARBA" id="ARBA00022729"/>
    </source>
</evidence>
<dbReference type="EC" id="3.4.-.-" evidence="10"/>
<dbReference type="Proteomes" id="UP001302429">
    <property type="component" value="Chromosome"/>
</dbReference>
<feature type="active site" description="Charge relay system" evidence="6">
    <location>
        <position position="146"/>
    </location>
</feature>
<keyword evidence="2 6" id="KW-0645">Protease</keyword>
<dbReference type="InterPro" id="IPR023827">
    <property type="entry name" value="Peptidase_S8_Asp-AS"/>
</dbReference>
<keyword evidence="5 6" id="KW-0720">Serine protease</keyword>
<evidence type="ECO:0000256" key="5">
    <source>
        <dbReference type="ARBA" id="ARBA00022825"/>
    </source>
</evidence>
<dbReference type="InterPro" id="IPR015500">
    <property type="entry name" value="Peptidase_S8_subtilisin-rel"/>
</dbReference>
<name>A0AA97I0X8_9SPHN</name>
<organism evidence="10 11">
    <name type="scientific">Alterisphingorhabdus coralli</name>
    <dbReference type="NCBI Taxonomy" id="3071408"/>
    <lineage>
        <taxon>Bacteria</taxon>
        <taxon>Pseudomonadati</taxon>
        <taxon>Pseudomonadota</taxon>
        <taxon>Alphaproteobacteria</taxon>
        <taxon>Sphingomonadales</taxon>
        <taxon>Sphingomonadaceae</taxon>
        <taxon>Alterisphingorhabdus (ex Yan et al. 2024)</taxon>
    </lineage>
</organism>
<dbReference type="PRINTS" id="PR00723">
    <property type="entry name" value="SUBTILISIN"/>
</dbReference>
<evidence type="ECO:0000259" key="9">
    <source>
        <dbReference type="Pfam" id="PF00082"/>
    </source>
</evidence>
<dbReference type="GO" id="GO:0004252">
    <property type="term" value="F:serine-type endopeptidase activity"/>
    <property type="evidence" value="ECO:0007669"/>
    <property type="project" value="UniProtKB-UniRule"/>
</dbReference>
<proteinExistence type="inferred from homology"/>
<feature type="active site" description="Charge relay system" evidence="6">
    <location>
        <position position="113"/>
    </location>
</feature>
<feature type="region of interest" description="Disordered" evidence="8">
    <location>
        <begin position="44"/>
        <end position="93"/>
    </location>
</feature>
<sequence>MASAYSNADEKRIIAGGLRCQLRCGVAAMAMAVLSGCGGSGDNGPVSTPVPPVAGPPPQTQDPAPTSSQAPAPSPTNFNTSEFRRSDGPDFHNAMTAWEAGATGEGVTIGVIDSGIDTDSPEFAGRIDARSRDVAGTRGLEDEGGHGTAVATVAAAARNGQGVMGMAFDANLLVLRADSPGSCSTMSGSGSTGNPCRYTNTAIAAGLDHAVNSGARIVNISLGGTSPNATLRDAVARATAEGVVVIVSAGNDGNVVGADASAPNAFASGLANAGNGLVIIAGSVDDTGAISDFSNRAGSFGASFLTARGERICCVYENGAIANDEGFVSVYSGTSFAAPQIAGAAALLAQAFPNLSGSEIVELLMTTADDAGASGVDAIYGRGVLNLEEAFSPQGQMSLAGTSMALSAFSRTGMTSAAMGDAAQTGQGLGAVILDGFDRAFAVDLARSVQTAQIERKLTPALIPMGRNRVASGGETRIALTVSERPDSPTLVERLRLSGRDADRAQILGGSIITKIAPKTGFAIGLNSSAHGLTAQLQGASGPAFLVADNGSTRFGQLRIVDGSVAVRQSFGGFSVTASAESGDALMAGDDLLGRLFFGDAMQPNDALDRQRFNNGYRSASLALDRRWQLPGGGLDTALAVSWVDEAETILGARFDPAFGANGATSLFIDARFGLDLPDRWRFGGEWRQGFTRARAGGMMAGTGEMLSTAFAFDVSRRSMFRKHDRLALRFSQPLRVSRGGVDFLLPIGYDYASESAQFGLSRFNLAPRGRELVGEIAYSMPLWGGALSGNAFIRQEPGHFATAEDDIGLALRYGLNF</sequence>